<evidence type="ECO:0000313" key="2">
    <source>
        <dbReference type="EMBL" id="TBU98872.1"/>
    </source>
</evidence>
<dbReference type="AlphaFoldDB" id="A0A4Q9RCI4"/>
<dbReference type="Proteomes" id="UP000292639">
    <property type="component" value="Unassembled WGS sequence"/>
</dbReference>
<comment type="caution">
    <text evidence="2">The sequence shown here is derived from an EMBL/GenBank/DDBJ whole genome shotgun (WGS) entry which is preliminary data.</text>
</comment>
<keyword evidence="2" id="KW-0223">Dioxygenase</keyword>
<accession>A0A4Q9RCI4</accession>
<keyword evidence="2" id="KW-0560">Oxidoreductase</keyword>
<evidence type="ECO:0000313" key="3">
    <source>
        <dbReference type="Proteomes" id="UP000292639"/>
    </source>
</evidence>
<protein>
    <submittedName>
        <fullName evidence="2">Acireductone dioxygenase</fullName>
    </submittedName>
</protein>
<dbReference type="EMBL" id="QJUP01000003">
    <property type="protein sequence ID" value="TBU98872.1"/>
    <property type="molecule type" value="Genomic_DNA"/>
</dbReference>
<reference evidence="2 3" key="1">
    <citation type="submission" date="2018-06" db="EMBL/GenBank/DDBJ databases">
        <title>Three novel Pseudomonas species isolated from symptomatic oak.</title>
        <authorList>
            <person name="Bueno-Gonzalez V."/>
            <person name="Brady C."/>
        </authorList>
    </citation>
    <scope>NUCLEOTIDE SEQUENCE [LARGE SCALE GENOMIC DNA]</scope>
    <source>
        <strain evidence="2 3">P17C</strain>
    </source>
</reference>
<name>A0A4Q9RCI4_9GAMM</name>
<dbReference type="Gene3D" id="2.60.120.10">
    <property type="entry name" value="Jelly Rolls"/>
    <property type="match status" value="1"/>
</dbReference>
<feature type="region of interest" description="Disordered" evidence="1">
    <location>
        <begin position="155"/>
        <end position="175"/>
    </location>
</feature>
<dbReference type="InterPro" id="IPR011051">
    <property type="entry name" value="RmlC_Cupin_sf"/>
</dbReference>
<dbReference type="GO" id="GO:0010309">
    <property type="term" value="F:acireductone dioxygenase [iron(II)-requiring] activity"/>
    <property type="evidence" value="ECO:0007669"/>
    <property type="project" value="InterPro"/>
</dbReference>
<dbReference type="Pfam" id="PF03079">
    <property type="entry name" value="ARD"/>
    <property type="match status" value="1"/>
</dbReference>
<keyword evidence="3" id="KW-1185">Reference proteome</keyword>
<proteinExistence type="predicted"/>
<dbReference type="SUPFAM" id="SSF51182">
    <property type="entry name" value="RmlC-like cupins"/>
    <property type="match status" value="1"/>
</dbReference>
<dbReference type="InterPro" id="IPR004313">
    <property type="entry name" value="ARD"/>
</dbReference>
<sequence>MSILGIYQQEHPEQPLKMLTHHEDIAAELAPLAVTLERWQPDAPLSATATGDELLAAYRQPVAALLEGGGYSEHALLRHDHPSLAGRLGEHRQVGGEALLCLSGRALISLPHGEYVYRVLCERHDLLILPAGTLHWLDMGDNPYFVVIRCTRDGESEASGNPIAERFPGLDDLGL</sequence>
<dbReference type="RefSeq" id="WP_131183890.1">
    <property type="nucleotide sequence ID" value="NZ_QJUO01000007.1"/>
</dbReference>
<gene>
    <name evidence="2" type="ORF">DNJ96_03940</name>
</gene>
<organism evidence="2 3">
    <name type="scientific">Stutzerimonas kirkiae</name>
    <dbReference type="NCBI Taxonomy" id="2211392"/>
    <lineage>
        <taxon>Bacteria</taxon>
        <taxon>Pseudomonadati</taxon>
        <taxon>Pseudomonadota</taxon>
        <taxon>Gammaproteobacteria</taxon>
        <taxon>Pseudomonadales</taxon>
        <taxon>Pseudomonadaceae</taxon>
        <taxon>Stutzerimonas</taxon>
    </lineage>
</organism>
<dbReference type="InterPro" id="IPR014710">
    <property type="entry name" value="RmlC-like_jellyroll"/>
</dbReference>
<evidence type="ECO:0000256" key="1">
    <source>
        <dbReference type="SAM" id="MobiDB-lite"/>
    </source>
</evidence>